<name>A0A937K590_9CLOT</name>
<dbReference type="GO" id="GO:0005975">
    <property type="term" value="P:carbohydrate metabolic process"/>
    <property type="evidence" value="ECO:0007669"/>
    <property type="project" value="InterPro"/>
</dbReference>
<accession>A0A937K590</accession>
<dbReference type="AlphaFoldDB" id="A0A937K590"/>
<dbReference type="SUPFAM" id="SSF88713">
    <property type="entry name" value="Glycoside hydrolase/deacetylase"/>
    <property type="match status" value="1"/>
</dbReference>
<dbReference type="GO" id="GO:0046872">
    <property type="term" value="F:metal ion binding"/>
    <property type="evidence" value="ECO:0007669"/>
    <property type="project" value="UniProtKB-KW"/>
</dbReference>
<dbReference type="InterPro" id="IPR002509">
    <property type="entry name" value="NODB_dom"/>
</dbReference>
<keyword evidence="1" id="KW-0479">Metal-binding</keyword>
<reference evidence="5" key="1">
    <citation type="submission" date="2021-01" db="EMBL/GenBank/DDBJ databases">
        <title>Genome public.</title>
        <authorList>
            <person name="Liu C."/>
            <person name="Sun Q."/>
        </authorList>
    </citation>
    <scope>NUCLEOTIDE SEQUENCE</scope>
    <source>
        <strain evidence="5">YIM B02565</strain>
    </source>
</reference>
<keyword evidence="3" id="KW-0472">Membrane</keyword>
<dbReference type="Proteomes" id="UP000623681">
    <property type="component" value="Unassembled WGS sequence"/>
</dbReference>
<comment type="caution">
    <text evidence="5">The sequence shown here is derived from an EMBL/GenBank/DDBJ whole genome shotgun (WGS) entry which is preliminary data.</text>
</comment>
<evidence type="ECO:0000259" key="4">
    <source>
        <dbReference type="PROSITE" id="PS51677"/>
    </source>
</evidence>
<keyword evidence="3" id="KW-0812">Transmembrane</keyword>
<dbReference type="RefSeq" id="WP_202768086.1">
    <property type="nucleotide sequence ID" value="NZ_JAESWA010000022.1"/>
</dbReference>
<evidence type="ECO:0000256" key="3">
    <source>
        <dbReference type="SAM" id="Phobius"/>
    </source>
</evidence>
<evidence type="ECO:0000313" key="5">
    <source>
        <dbReference type="EMBL" id="MBL4932744.1"/>
    </source>
</evidence>
<proteinExistence type="predicted"/>
<gene>
    <name evidence="5" type="ORF">JK634_13090</name>
</gene>
<dbReference type="GO" id="GO:0016810">
    <property type="term" value="F:hydrolase activity, acting on carbon-nitrogen (but not peptide) bonds"/>
    <property type="evidence" value="ECO:0007669"/>
    <property type="project" value="InterPro"/>
</dbReference>
<dbReference type="Gene3D" id="3.20.20.370">
    <property type="entry name" value="Glycoside hydrolase/deacetylase"/>
    <property type="match status" value="1"/>
</dbReference>
<evidence type="ECO:0000256" key="1">
    <source>
        <dbReference type="ARBA" id="ARBA00022723"/>
    </source>
</evidence>
<keyword evidence="3" id="KW-1133">Transmembrane helix</keyword>
<evidence type="ECO:0000313" key="6">
    <source>
        <dbReference type="Proteomes" id="UP000623681"/>
    </source>
</evidence>
<dbReference type="GO" id="GO:0016020">
    <property type="term" value="C:membrane"/>
    <property type="evidence" value="ECO:0007669"/>
    <property type="project" value="TreeGrafter"/>
</dbReference>
<dbReference type="InterPro" id="IPR050248">
    <property type="entry name" value="Polysacc_deacetylase_ArnD"/>
</dbReference>
<dbReference type="EMBL" id="JAESWA010000022">
    <property type="protein sequence ID" value="MBL4932744.1"/>
    <property type="molecule type" value="Genomic_DNA"/>
</dbReference>
<sequence length="308" mass="35135">MKKRGWRVTLFFKLLVSTVIVSSLSAIIFYKVLNSRSETIKTSAIGNKQQKVISAIDAEKDNQVPNITEEDKQHVEDISKEKEGSNVIGVHNMLINHTNLHKDRKVAYLTFDDGPSTTVTPKILDILKQNNIKATFFVLGELIDKSEGSKKMLKRIVEEGNSIGNHTYTHKFNVLYPRGVVDTDAFMQEIDRTNNSINSILGEKYIPKAIRYPGGHMSWKGEDEVDNQLLSKGFYYIDWNCIIGDAESKKKTKDGLFKKFKDTQNLVKKDNDLVILMHDSYGKEETANVLPEIIDDLRREGYQFDTIK</sequence>
<evidence type="ECO:0000256" key="2">
    <source>
        <dbReference type="ARBA" id="ARBA00022801"/>
    </source>
</evidence>
<feature type="domain" description="NodB homology" evidence="4">
    <location>
        <begin position="105"/>
        <end position="305"/>
    </location>
</feature>
<organism evidence="5 6">
    <name type="scientific">Clostridium paridis</name>
    <dbReference type="NCBI Taxonomy" id="2803863"/>
    <lineage>
        <taxon>Bacteria</taxon>
        <taxon>Bacillati</taxon>
        <taxon>Bacillota</taxon>
        <taxon>Clostridia</taxon>
        <taxon>Eubacteriales</taxon>
        <taxon>Clostridiaceae</taxon>
        <taxon>Clostridium</taxon>
    </lineage>
</organism>
<dbReference type="PROSITE" id="PS51677">
    <property type="entry name" value="NODB"/>
    <property type="match status" value="1"/>
</dbReference>
<dbReference type="PANTHER" id="PTHR10587">
    <property type="entry name" value="GLYCOSYL TRANSFERASE-RELATED"/>
    <property type="match status" value="1"/>
</dbReference>
<keyword evidence="2" id="KW-0378">Hydrolase</keyword>
<dbReference type="Pfam" id="PF01522">
    <property type="entry name" value="Polysacc_deac_1"/>
    <property type="match status" value="1"/>
</dbReference>
<keyword evidence="6" id="KW-1185">Reference proteome</keyword>
<protein>
    <submittedName>
        <fullName evidence="5">Polysaccharide deacetylase</fullName>
    </submittedName>
</protein>
<dbReference type="InterPro" id="IPR011330">
    <property type="entry name" value="Glyco_hydro/deAcase_b/a-brl"/>
</dbReference>
<feature type="transmembrane region" description="Helical" evidence="3">
    <location>
        <begin position="12"/>
        <end position="33"/>
    </location>
</feature>
<dbReference type="PANTHER" id="PTHR10587:SF133">
    <property type="entry name" value="CHITIN DEACETYLASE 1-RELATED"/>
    <property type="match status" value="1"/>
</dbReference>
<dbReference type="CDD" id="cd10944">
    <property type="entry name" value="CE4_SmPgdA_like"/>
    <property type="match status" value="1"/>
</dbReference>